<gene>
    <name evidence="1" type="ordered locus">Maqu_0655</name>
</gene>
<organism evidence="1 2">
    <name type="scientific">Marinobacter nauticus (strain ATCC 700491 / DSM 11845 / VT8)</name>
    <name type="common">Marinobacter aquaeolei</name>
    <dbReference type="NCBI Taxonomy" id="351348"/>
    <lineage>
        <taxon>Bacteria</taxon>
        <taxon>Pseudomonadati</taxon>
        <taxon>Pseudomonadota</taxon>
        <taxon>Gammaproteobacteria</taxon>
        <taxon>Pseudomonadales</taxon>
        <taxon>Marinobacteraceae</taxon>
        <taxon>Marinobacter</taxon>
    </lineage>
</organism>
<proteinExistence type="predicted"/>
<dbReference type="EMBL" id="CP000514">
    <property type="protein sequence ID" value="ABM17753.1"/>
    <property type="molecule type" value="Genomic_DNA"/>
</dbReference>
<dbReference type="Proteomes" id="UP000000998">
    <property type="component" value="Chromosome"/>
</dbReference>
<evidence type="ECO:0000313" key="2">
    <source>
        <dbReference type="Proteomes" id="UP000000998"/>
    </source>
</evidence>
<dbReference type="RefSeq" id="WP_011784186.1">
    <property type="nucleotide sequence ID" value="NC_008740.1"/>
</dbReference>
<name>A1TYD4_MARN8</name>
<reference evidence="2" key="1">
    <citation type="journal article" date="2011" name="Appl. Environ. Microbiol.">
        <title>Genomic potential of Marinobacter aquaeolei, a biogeochemical 'opportunitroph'.</title>
        <authorList>
            <person name="Singer E."/>
            <person name="Webb E.A."/>
            <person name="Nelson W.C."/>
            <person name="Heidelberg J.F."/>
            <person name="Ivanova N."/>
            <person name="Pati A."/>
            <person name="Edwards K.J."/>
        </authorList>
    </citation>
    <scope>NUCLEOTIDE SEQUENCE [LARGE SCALE GENOMIC DNA]</scope>
    <source>
        <strain evidence="2">ATCC 700491 / DSM 11845 / VT8</strain>
    </source>
</reference>
<dbReference type="STRING" id="351348.Maqu_0655"/>
<protein>
    <submittedName>
        <fullName evidence="1">Uncharacterized protein</fullName>
    </submittedName>
</protein>
<accession>A1TYD4</accession>
<sequence length="83" mass="9193">MRKTLDTVKALEENRSHLFDAEALLLFLQKRENLNLILNSDSPEVMLGALIDKAAEHVSHATGETTALIERIAPNNVQEIAAK</sequence>
<evidence type="ECO:0000313" key="1">
    <source>
        <dbReference type="EMBL" id="ABM17753.1"/>
    </source>
</evidence>
<dbReference type="HOGENOM" id="CLU_2538594_0_0_6"/>
<dbReference type="KEGG" id="maq:Maqu_0655"/>
<dbReference type="AlphaFoldDB" id="A1TYD4"/>